<dbReference type="GO" id="GO:0016301">
    <property type="term" value="F:kinase activity"/>
    <property type="evidence" value="ECO:0007669"/>
    <property type="project" value="UniProtKB-KW"/>
</dbReference>
<accession>A0A9X2HJW4</accession>
<dbReference type="RefSeq" id="WP_254295493.1">
    <property type="nucleotide sequence ID" value="NZ_JAMLDX010000016.1"/>
</dbReference>
<keyword evidence="2" id="KW-0418">Kinase</keyword>
<keyword evidence="3" id="KW-1185">Reference proteome</keyword>
<dbReference type="AlphaFoldDB" id="A0A9X2HJW4"/>
<protein>
    <submittedName>
        <fullName evidence="2">Carbohydrate kinase</fullName>
    </submittedName>
</protein>
<feature type="domain" description="Carbohydrate kinase FGGY C-terminal" evidence="1">
    <location>
        <begin position="283"/>
        <end position="470"/>
    </location>
</feature>
<reference evidence="2" key="1">
    <citation type="submission" date="2022-05" db="EMBL/GenBank/DDBJ databases">
        <title>Sphingomonas sp. strain MG17 Genome sequencing and assembly.</title>
        <authorList>
            <person name="Kim I."/>
        </authorList>
    </citation>
    <scope>NUCLEOTIDE SEQUENCE</scope>
    <source>
        <strain evidence="2">MG17</strain>
    </source>
</reference>
<dbReference type="Proteomes" id="UP001139451">
    <property type="component" value="Unassembled WGS sequence"/>
</dbReference>
<organism evidence="2 3">
    <name type="scientific">Sphingomonas tagetis</name>
    <dbReference type="NCBI Taxonomy" id="2949092"/>
    <lineage>
        <taxon>Bacteria</taxon>
        <taxon>Pseudomonadati</taxon>
        <taxon>Pseudomonadota</taxon>
        <taxon>Alphaproteobacteria</taxon>
        <taxon>Sphingomonadales</taxon>
        <taxon>Sphingomonadaceae</taxon>
        <taxon>Sphingomonas</taxon>
    </lineage>
</organism>
<keyword evidence="2" id="KW-0808">Transferase</keyword>
<dbReference type="CDD" id="cd07772">
    <property type="entry name" value="ASKHA_NBD_FGGY_NaCK-like"/>
    <property type="match status" value="1"/>
</dbReference>
<evidence type="ECO:0000313" key="3">
    <source>
        <dbReference type="Proteomes" id="UP001139451"/>
    </source>
</evidence>
<dbReference type="Pfam" id="PF21546">
    <property type="entry name" value="FGGY_C_2"/>
    <property type="match status" value="1"/>
</dbReference>
<comment type="caution">
    <text evidence="2">The sequence shown here is derived from an EMBL/GenBank/DDBJ whole genome shotgun (WGS) entry which is preliminary data.</text>
</comment>
<dbReference type="Gene3D" id="3.30.420.40">
    <property type="match status" value="2"/>
</dbReference>
<dbReference type="InterPro" id="IPR049382">
    <property type="entry name" value="FGGY_C_2"/>
</dbReference>
<name>A0A9X2HJW4_9SPHN</name>
<proteinExistence type="predicted"/>
<gene>
    <name evidence="2" type="ORF">M9978_17570</name>
</gene>
<dbReference type="SUPFAM" id="SSF53067">
    <property type="entry name" value="Actin-like ATPase domain"/>
    <property type="match status" value="1"/>
</dbReference>
<evidence type="ECO:0000313" key="2">
    <source>
        <dbReference type="EMBL" id="MCP3732233.1"/>
    </source>
</evidence>
<dbReference type="EMBL" id="JAMLDX010000016">
    <property type="protein sequence ID" value="MCP3732233.1"/>
    <property type="molecule type" value="Genomic_DNA"/>
</dbReference>
<dbReference type="InterPro" id="IPR043129">
    <property type="entry name" value="ATPase_NBD"/>
</dbReference>
<evidence type="ECO:0000259" key="1">
    <source>
        <dbReference type="Pfam" id="PF21546"/>
    </source>
</evidence>
<sequence length="505" mass="54051">MVSYPTRFARFVSKVLVIINQIRLLAIKAGGGMAEALTVVLDVGKTMAKLTLWSASGELVARETRPNERAEAAGHVALDAAGVEAWMADTLRGFTKLGPIKAIIPVGHGAAAAIVRDGKLAAPPIDYEEPIGDAERATYDAERDPFSVTGSPSLPDGLNLGAQLHVASLRFPDVLAHGAQILPWPQYWAWRLSGVAASEVTSLGCHTDLWNPVKAEPSRLASKRGWAEALPPLMPAASVLGTVTPEWQERSGLSASTQVHCGLHDSNAALLAARGFAEIADRESTVLSTGTWFVAMRTPQSGSIVDPGTLSEARDCLVNVDAYGRPVPSSRFMGGREIELLTGLDTRRIDIKPDQPALIAGVAAVLASGARVLPSFAPGFGPFPQHRGRWIDMPVDEAERRAAVSIYAALVADVSLDLIGAKKRILVEGRFAEAEVFIRSLAALRPGDVIYRANAHNDVSFGALRLLDPDLKPDVALERIEPLEGDFEAYRAQWQRDVARLGLAA</sequence>